<dbReference type="Proteomes" id="UP000006324">
    <property type="component" value="Unassembled WGS sequence"/>
</dbReference>
<gene>
    <name evidence="1" type="ORF">LEP1GSC104_4915</name>
</gene>
<organism evidence="1 2">
    <name type="scientific">Leptospira interrogans str. UI 12621</name>
    <dbReference type="NCBI Taxonomy" id="1049937"/>
    <lineage>
        <taxon>Bacteria</taxon>
        <taxon>Pseudomonadati</taxon>
        <taxon>Spirochaetota</taxon>
        <taxon>Spirochaetia</taxon>
        <taxon>Leptospirales</taxon>
        <taxon>Leptospiraceae</taxon>
        <taxon>Leptospira</taxon>
    </lineage>
</organism>
<dbReference type="AlphaFoldDB" id="A0A0F6H4J2"/>
<evidence type="ECO:0000313" key="1">
    <source>
        <dbReference type="EMBL" id="EKO23126.1"/>
    </source>
</evidence>
<dbReference type="EMBL" id="AHNQ02000053">
    <property type="protein sequence ID" value="EKO23126.1"/>
    <property type="molecule type" value="Genomic_DNA"/>
</dbReference>
<accession>A0A0F6H4J2</accession>
<sequence>MGSVCPPVTLEPWVANNALMGDLVHPNAIGLTVWGYHVSSKIKSVG</sequence>
<comment type="caution">
    <text evidence="1">The sequence shown here is derived from an EMBL/GenBank/DDBJ whole genome shotgun (WGS) entry which is preliminary data.</text>
</comment>
<reference evidence="1 2" key="1">
    <citation type="submission" date="2012-09" db="EMBL/GenBank/DDBJ databases">
        <authorList>
            <person name="Harkins D.M."/>
            <person name="Durkin A.S."/>
            <person name="Brinkac L.M."/>
            <person name="Selengut J.D."/>
            <person name="Sanka R."/>
            <person name="DePew J."/>
            <person name="Purushe J."/>
            <person name="Chanthongthip A."/>
            <person name="Lattana O."/>
            <person name="Phetsouvanh R."/>
            <person name="Newton P.N."/>
            <person name="Vinetz J.M."/>
            <person name="Sutton G.G."/>
            <person name="Nelson W.C."/>
            <person name="Fouts D.E."/>
        </authorList>
    </citation>
    <scope>NUCLEOTIDE SEQUENCE [LARGE SCALE GENOMIC DNA]</scope>
    <source>
        <strain evidence="1 2">UI 12621</strain>
    </source>
</reference>
<protein>
    <submittedName>
        <fullName evidence="1">Uncharacterized protein</fullName>
    </submittedName>
</protein>
<name>A0A0F6H4J2_LEPIR</name>
<proteinExistence type="predicted"/>
<evidence type="ECO:0000313" key="2">
    <source>
        <dbReference type="Proteomes" id="UP000006324"/>
    </source>
</evidence>